<reference evidence="2" key="1">
    <citation type="submission" date="2017-11" db="EMBL/GenBank/DDBJ databases">
        <authorList>
            <person name="Lima N.C."/>
            <person name="Parody-Merino A.M."/>
            <person name="Battley P.F."/>
            <person name="Fidler A.E."/>
            <person name="Prosdocimi F."/>
        </authorList>
    </citation>
    <scope>NUCLEOTIDE SEQUENCE [LARGE SCALE GENOMIC DNA]</scope>
</reference>
<dbReference type="EMBL" id="KZ505637">
    <property type="protein sequence ID" value="PKU49518.1"/>
    <property type="molecule type" value="Genomic_DNA"/>
</dbReference>
<proteinExistence type="predicted"/>
<reference evidence="2" key="2">
    <citation type="submission" date="2017-12" db="EMBL/GenBank/DDBJ databases">
        <title>Genome sequence of the Bar-tailed Godwit (Limosa lapponica baueri).</title>
        <authorList>
            <person name="Lima N.C.B."/>
            <person name="Parody-Merino A.M."/>
            <person name="Battley P.F."/>
            <person name="Fidler A.E."/>
            <person name="Prosdocimi F."/>
        </authorList>
    </citation>
    <scope>NUCLEOTIDE SEQUENCE [LARGE SCALE GENOMIC DNA]</scope>
</reference>
<dbReference type="Proteomes" id="UP000233556">
    <property type="component" value="Unassembled WGS sequence"/>
</dbReference>
<protein>
    <submittedName>
        <fullName evidence="1">Uncharacterized protein</fullName>
    </submittedName>
</protein>
<sequence>MLAMAETVTITIFAAHTDAFRDVDLQCPGMTLLKGCDQTFIDKLRCFIQDLNNMVVYIRSRDRAQNPGDPPVAALSSSPFHKELKPGHAEQLNVWRGAELWKSRFLHVTSLVLTFPGTTSALSADSANVLKGTSGKRSRNPQYGEYSNFYFYFHGKIQTTDKSLIKMKLRKEGLDYKITKW</sequence>
<organism evidence="1 2">
    <name type="scientific">Limosa lapponica baueri</name>
    <dbReference type="NCBI Taxonomy" id="1758121"/>
    <lineage>
        <taxon>Eukaryota</taxon>
        <taxon>Metazoa</taxon>
        <taxon>Chordata</taxon>
        <taxon>Craniata</taxon>
        <taxon>Vertebrata</taxon>
        <taxon>Euteleostomi</taxon>
        <taxon>Archelosauria</taxon>
        <taxon>Archosauria</taxon>
        <taxon>Dinosauria</taxon>
        <taxon>Saurischia</taxon>
        <taxon>Theropoda</taxon>
        <taxon>Coelurosauria</taxon>
        <taxon>Aves</taxon>
        <taxon>Neognathae</taxon>
        <taxon>Neoaves</taxon>
        <taxon>Charadriiformes</taxon>
        <taxon>Scolopacidae</taxon>
        <taxon>Limosa</taxon>
    </lineage>
</organism>
<gene>
    <name evidence="1" type="ORF">llap_227</name>
</gene>
<name>A0A2I0UU24_LIMLA</name>
<keyword evidence="2" id="KW-1185">Reference proteome</keyword>
<evidence type="ECO:0000313" key="1">
    <source>
        <dbReference type="EMBL" id="PKU49518.1"/>
    </source>
</evidence>
<accession>A0A2I0UU24</accession>
<evidence type="ECO:0000313" key="2">
    <source>
        <dbReference type="Proteomes" id="UP000233556"/>
    </source>
</evidence>
<dbReference type="AlphaFoldDB" id="A0A2I0UU24"/>